<keyword evidence="4 7" id="KW-0067">ATP-binding</keyword>
<accession>K2L1N0</accession>
<protein>
    <recommendedName>
        <fullName evidence="7">Bifunctional glutamine synthetase adenylyltransferase/adenylyl-removing enzyme</fullName>
    </recommendedName>
    <alternativeName>
        <fullName evidence="7">ATP:glutamine synthetase adenylyltransferase</fullName>
    </alternativeName>
    <alternativeName>
        <fullName evidence="7">ATase</fullName>
    </alternativeName>
    <domain>
        <recommendedName>
            <fullName evidence="7">Glutamine synthetase adenylyl-L-tyrosine phosphorylase</fullName>
            <ecNumber evidence="7">2.7.7.89</ecNumber>
        </recommendedName>
        <alternativeName>
            <fullName evidence="7">Adenylyl removase</fullName>
            <shortName evidence="7">AR</shortName>
            <shortName evidence="7">AT-N</shortName>
        </alternativeName>
    </domain>
    <domain>
        <recommendedName>
            <fullName evidence="7">Glutamine synthetase adenylyl transferase</fullName>
            <ecNumber evidence="7">2.7.7.42</ecNumber>
        </recommendedName>
        <alternativeName>
            <fullName evidence="7">Adenylyl transferase</fullName>
            <shortName evidence="7">AT</shortName>
            <shortName evidence="7">AT-C</shortName>
        </alternativeName>
    </domain>
</protein>
<keyword evidence="11" id="KW-1185">Reference proteome</keyword>
<dbReference type="Gene3D" id="1.20.120.1510">
    <property type="match status" value="1"/>
</dbReference>
<gene>
    <name evidence="7" type="primary">glnE</name>
    <name evidence="10" type="ORF">A10D4_07625</name>
</gene>
<dbReference type="GO" id="GO:0000287">
    <property type="term" value="F:magnesium ion binding"/>
    <property type="evidence" value="ECO:0007669"/>
    <property type="project" value="UniProtKB-UniRule"/>
</dbReference>
<sequence>MKRTGLINIMVTAAPSPMSEHQQQAAQLAWQRWCEQADTVASWPQARQQQWQQLLSLSPFLARVTEQQAQPFAELVEQCWPQLNSPDRYATTLQRELAECHDEKSLQRLLRQYRQRWMGYLAALDMAGELALADSLAHYTAIADAMIQQALDWHYRRFCQRYGSPSLSTGEAQPLLVLGMGKLGGRELNFSSDIDLIFVYPEQGEVTSERGKRTEHSVFFTRLAQALIAALDQQTGDGQVFRVDMRLRPFGQSGPLVASMAAIEHYYQEQGRDWERYAMVKARLINPCGDYQQQLDDLLRPFVYRRYIDFSAIEALRKMKVLISQEARRQGLRDNIKLGQGGIREIEFIAQSFQLIRGGRERRLQTRSLYQALTEIAELNLLEPETVANLRESYEFLRKLEHHLQQIDDQQTQTLPADDDNRQRLLVLYQCSQWSQLMSCIDAHMARVHGTFQQVIGDAPDTSEEQDSQWQVLWQDMLEEEAALDILSGQGVQDGEAIWKQVSVLREEARRRGSGPRGRKAMATLVPLLLDRILLQQQAPELLQRVFAVLKAIMSRTAYVELLVENPGAREQLVKLCAASSWIAHQLAHFPILLDELIDPQHLYQLPALDDYERLLNDYLVRIPEQDLEVQMDVLRQAKQALQLKIAAADISGAVPLMKVSDHLSALAEAVIALVVQLAWQQLQQKHGVPPGRNLEDTGFAVLAYGKLGGIELGYGSDLDLVFVCDADYQQQTDGARPLEVQQFYLRLAQRILHLFTTRTMSGVLYEVDLRLRPSGQAGLLVTQLDSYARYLKEDAWTWEQQALVRVRTVFGCRQLAERLKVIRAAMLQQPRQLKVLRQEILDMREKMREHLRPNQQRRPLATHGQTATEQFDLKQDAGGITDIEFIAQYLVLAHSHEQPSLTTYTDNIRVLTAAQEVGLLTLQQAQDLITAYQSLRAEAHQLALQEQPALTTNDFNAERRAVERIWQSLLLS</sequence>
<dbReference type="PANTHER" id="PTHR30621">
    <property type="entry name" value="GLUTAMINE SYNTHETASE ADENYLYLTRANSFERASE"/>
    <property type="match status" value="1"/>
</dbReference>
<feature type="domain" description="Glutamate-ammonia ligase adenylyltransferase repeated" evidence="8">
    <location>
        <begin position="571"/>
        <end position="819"/>
    </location>
</feature>
<dbReference type="eggNOG" id="COG1391">
    <property type="taxonomic scope" value="Bacteria"/>
</dbReference>
<evidence type="ECO:0000256" key="2">
    <source>
        <dbReference type="ARBA" id="ARBA00022695"/>
    </source>
</evidence>
<feature type="domain" description="Glutamate-ammonia ligase adenylyltransferase repeated" evidence="8">
    <location>
        <begin position="49"/>
        <end position="295"/>
    </location>
</feature>
<dbReference type="SUPFAM" id="SSF81301">
    <property type="entry name" value="Nucleotidyltransferase"/>
    <property type="match status" value="2"/>
</dbReference>
<reference evidence="10 11" key="1">
    <citation type="journal article" date="2012" name="J. Bacteriol.">
        <title>Genome Sequence of Idiomarina xiamenensis Type Strain 10-D-4.</title>
        <authorList>
            <person name="Lai Q."/>
            <person name="Wang L."/>
            <person name="Wang W."/>
            <person name="Shao Z."/>
        </authorList>
    </citation>
    <scope>NUCLEOTIDE SEQUENCE [LARGE SCALE GENOMIC DNA]</scope>
    <source>
        <strain evidence="10 11">10-D-4</strain>
    </source>
</reference>
<dbReference type="EMBL" id="AMRG01000008">
    <property type="protein sequence ID" value="EKE83700.1"/>
    <property type="molecule type" value="Genomic_DNA"/>
</dbReference>
<proteinExistence type="inferred from homology"/>
<keyword evidence="2 7" id="KW-0548">Nucleotidyltransferase</keyword>
<evidence type="ECO:0000256" key="7">
    <source>
        <dbReference type="HAMAP-Rule" id="MF_00802"/>
    </source>
</evidence>
<comment type="function">
    <text evidence="7">Involved in the regulation of glutamine synthetase GlnA, a key enzyme in the process to assimilate ammonia. When cellular nitrogen levels are high, the C-terminal adenylyl transferase (AT) inactivates GlnA by covalent transfer of an adenylyl group from ATP to specific tyrosine residue of GlnA, thus reducing its activity. Conversely, when nitrogen levels are low, the N-terminal adenylyl removase (AR) activates GlnA by removing the adenylyl group by phosphorolysis, increasing its activity. The regulatory region of GlnE binds the signal transduction protein PII (GlnB) which indicates the nitrogen status of the cell.</text>
</comment>
<evidence type="ECO:0000256" key="6">
    <source>
        <dbReference type="ARBA" id="ARBA00023268"/>
    </source>
</evidence>
<keyword evidence="3 7" id="KW-0547">Nucleotide-binding</keyword>
<feature type="region of interest" description="Adenylyl removase" evidence="7">
    <location>
        <begin position="1"/>
        <end position="461"/>
    </location>
</feature>
<dbReference type="HAMAP" id="MF_00802">
    <property type="entry name" value="GlnE"/>
    <property type="match status" value="1"/>
</dbReference>
<dbReference type="AlphaFoldDB" id="K2L1N0"/>
<evidence type="ECO:0000259" key="8">
    <source>
        <dbReference type="Pfam" id="PF03710"/>
    </source>
</evidence>
<dbReference type="FunFam" id="3.30.460.10:FF:000009">
    <property type="entry name" value="Bifunctional glutamine synthetase adenylyltransferase/adenylyl-removing enzyme"/>
    <property type="match status" value="1"/>
</dbReference>
<dbReference type="GO" id="GO:0008882">
    <property type="term" value="F:[glutamate-ammonia-ligase] adenylyltransferase activity"/>
    <property type="evidence" value="ECO:0007669"/>
    <property type="project" value="UniProtKB-UniRule"/>
</dbReference>
<comment type="catalytic activity">
    <reaction evidence="7">
        <text>[glutamine synthetase]-L-tyrosine + ATP = [glutamine synthetase]-O(4)-(5'-adenylyl)-L-tyrosine + diphosphate</text>
        <dbReference type="Rhea" id="RHEA:18589"/>
        <dbReference type="Rhea" id="RHEA-COMP:10660"/>
        <dbReference type="Rhea" id="RHEA-COMP:10661"/>
        <dbReference type="ChEBI" id="CHEBI:30616"/>
        <dbReference type="ChEBI" id="CHEBI:33019"/>
        <dbReference type="ChEBI" id="CHEBI:46858"/>
        <dbReference type="ChEBI" id="CHEBI:83624"/>
        <dbReference type="EC" id="2.7.7.42"/>
    </reaction>
</comment>
<dbReference type="Pfam" id="PF08335">
    <property type="entry name" value="GlnD_UR_UTase"/>
    <property type="match status" value="2"/>
</dbReference>
<name>K2L1N0_9GAMM</name>
<keyword evidence="5 7" id="KW-0460">Magnesium</keyword>
<evidence type="ECO:0000256" key="4">
    <source>
        <dbReference type="ARBA" id="ARBA00022840"/>
    </source>
</evidence>
<dbReference type="FunFam" id="1.20.120.330:FF:000005">
    <property type="entry name" value="Bifunctional glutamine synthetase adenylyltransferase/adenylyl-removing enzyme"/>
    <property type="match status" value="1"/>
</dbReference>
<keyword evidence="1 7" id="KW-0808">Transferase</keyword>
<comment type="catalytic activity">
    <reaction evidence="7">
        <text>[glutamine synthetase]-O(4)-(5'-adenylyl)-L-tyrosine + phosphate = [glutamine synthetase]-L-tyrosine + ADP</text>
        <dbReference type="Rhea" id="RHEA:43716"/>
        <dbReference type="Rhea" id="RHEA-COMP:10660"/>
        <dbReference type="Rhea" id="RHEA-COMP:10661"/>
        <dbReference type="ChEBI" id="CHEBI:43474"/>
        <dbReference type="ChEBI" id="CHEBI:46858"/>
        <dbReference type="ChEBI" id="CHEBI:83624"/>
        <dbReference type="ChEBI" id="CHEBI:456216"/>
        <dbReference type="EC" id="2.7.7.89"/>
    </reaction>
</comment>
<evidence type="ECO:0000256" key="5">
    <source>
        <dbReference type="ARBA" id="ARBA00022842"/>
    </source>
</evidence>
<dbReference type="STRING" id="740709.A10D4_07625"/>
<dbReference type="PANTHER" id="PTHR30621:SF0">
    <property type="entry name" value="BIFUNCTIONAL GLUTAMINE SYNTHETASE ADENYLYLTRANSFERASE_ADENYLYL-REMOVING ENZYME"/>
    <property type="match status" value="1"/>
</dbReference>
<evidence type="ECO:0000313" key="10">
    <source>
        <dbReference type="EMBL" id="EKE83700.1"/>
    </source>
</evidence>
<dbReference type="GO" id="GO:0000820">
    <property type="term" value="P:regulation of glutamine family amino acid metabolic process"/>
    <property type="evidence" value="ECO:0007669"/>
    <property type="project" value="UniProtKB-UniRule"/>
</dbReference>
<dbReference type="NCBIfam" id="NF008292">
    <property type="entry name" value="PRK11072.1"/>
    <property type="match status" value="1"/>
</dbReference>
<evidence type="ECO:0000256" key="3">
    <source>
        <dbReference type="ARBA" id="ARBA00022741"/>
    </source>
</evidence>
<dbReference type="InterPro" id="IPR023057">
    <property type="entry name" value="GlnE"/>
</dbReference>
<feature type="region of interest" description="Adenylyl transferase" evidence="7">
    <location>
        <begin position="470"/>
        <end position="973"/>
    </location>
</feature>
<dbReference type="Gene3D" id="1.10.4050.10">
    <property type="entry name" value="Glutamine synthase adenylyltransferase GlnE"/>
    <property type="match status" value="1"/>
</dbReference>
<dbReference type="Pfam" id="PF03710">
    <property type="entry name" value="GlnE"/>
    <property type="match status" value="2"/>
</dbReference>
<organism evidence="10 11">
    <name type="scientific">Idiomarina xiamenensis 10-D-4</name>
    <dbReference type="NCBI Taxonomy" id="740709"/>
    <lineage>
        <taxon>Bacteria</taxon>
        <taxon>Pseudomonadati</taxon>
        <taxon>Pseudomonadota</taxon>
        <taxon>Gammaproteobacteria</taxon>
        <taxon>Alteromonadales</taxon>
        <taxon>Idiomarinaceae</taxon>
        <taxon>Idiomarina</taxon>
    </lineage>
</organism>
<dbReference type="GO" id="GO:0005829">
    <property type="term" value="C:cytosol"/>
    <property type="evidence" value="ECO:0007669"/>
    <property type="project" value="TreeGrafter"/>
</dbReference>
<feature type="domain" description="PII-uridylyltransferase/Glutamine-synthetase adenylyltransferase" evidence="9">
    <location>
        <begin position="317"/>
        <end position="456"/>
    </location>
</feature>
<evidence type="ECO:0000313" key="11">
    <source>
        <dbReference type="Proteomes" id="UP000014115"/>
    </source>
</evidence>
<dbReference type="Gene3D" id="3.30.460.10">
    <property type="entry name" value="Beta Polymerase, domain 2"/>
    <property type="match status" value="2"/>
</dbReference>
<comment type="cofactor">
    <cofactor evidence="7">
        <name>Mg(2+)</name>
        <dbReference type="ChEBI" id="CHEBI:18420"/>
    </cofactor>
</comment>
<dbReference type="InterPro" id="IPR005190">
    <property type="entry name" value="GlnE_rpt_dom"/>
</dbReference>
<comment type="caution">
    <text evidence="10">The sequence shown here is derived from an EMBL/GenBank/DDBJ whole genome shotgun (WGS) entry which is preliminary data.</text>
</comment>
<evidence type="ECO:0000259" key="9">
    <source>
        <dbReference type="Pfam" id="PF08335"/>
    </source>
</evidence>
<dbReference type="InterPro" id="IPR043519">
    <property type="entry name" value="NT_sf"/>
</dbReference>
<dbReference type="SUPFAM" id="SSF81593">
    <property type="entry name" value="Nucleotidyltransferase substrate binding subunit/domain"/>
    <property type="match status" value="2"/>
</dbReference>
<dbReference type="GO" id="GO:0047388">
    <property type="term" value="F:[glutamine synthetase]-adenylyl-L-tyrosine phosphorylase activity"/>
    <property type="evidence" value="ECO:0007669"/>
    <property type="project" value="UniProtKB-EC"/>
</dbReference>
<keyword evidence="6 7" id="KW-0511">Multifunctional enzyme</keyword>
<dbReference type="PATRIC" id="fig|740709.3.peg.1550"/>
<feature type="domain" description="PII-uridylyltransferase/Glutamine-synthetase adenylyltransferase" evidence="9">
    <location>
        <begin position="848"/>
        <end position="947"/>
    </location>
</feature>
<dbReference type="InterPro" id="IPR013546">
    <property type="entry name" value="PII_UdlTrfase/GS_AdlTrfase"/>
</dbReference>
<dbReference type="EC" id="2.7.7.89" evidence="7"/>
<dbReference type="Proteomes" id="UP000014115">
    <property type="component" value="Unassembled WGS sequence"/>
</dbReference>
<comment type="similarity">
    <text evidence="7">Belongs to the GlnE family.</text>
</comment>
<dbReference type="GO" id="GO:0005524">
    <property type="term" value="F:ATP binding"/>
    <property type="evidence" value="ECO:0007669"/>
    <property type="project" value="UniProtKB-UniRule"/>
</dbReference>
<dbReference type="EC" id="2.7.7.42" evidence="7"/>
<evidence type="ECO:0000256" key="1">
    <source>
        <dbReference type="ARBA" id="ARBA00022679"/>
    </source>
</evidence>
<dbReference type="Gene3D" id="1.20.120.330">
    <property type="entry name" value="Nucleotidyltransferases domain 2"/>
    <property type="match status" value="2"/>
</dbReference>
<dbReference type="CDD" id="cd05401">
    <property type="entry name" value="NT_GlnE_GlnD_like"/>
    <property type="match status" value="2"/>
</dbReference>